<comment type="caution">
    <text evidence="12">The sequence shown here is derived from an EMBL/GenBank/DDBJ whole genome shotgun (WGS) entry which is preliminary data.</text>
</comment>
<keyword evidence="8" id="KW-1278">Translocase</keyword>
<dbReference type="RefSeq" id="WP_155588390.1">
    <property type="nucleotide sequence ID" value="NZ_WNLP01000002.1"/>
</dbReference>
<dbReference type="InterPro" id="IPR015856">
    <property type="entry name" value="ABC_transpr_CbiO/EcfA_su"/>
</dbReference>
<keyword evidence="4" id="KW-1003">Cell membrane</keyword>
<dbReference type="InterPro" id="IPR027417">
    <property type="entry name" value="P-loop_NTPase"/>
</dbReference>
<evidence type="ECO:0000313" key="13">
    <source>
        <dbReference type="Proteomes" id="UP000487882"/>
    </source>
</evidence>
<comment type="similarity">
    <text evidence="2">Belongs to the ABC transporter superfamily.</text>
</comment>
<keyword evidence="3" id="KW-0813">Transport</keyword>
<dbReference type="Pfam" id="PF00005">
    <property type="entry name" value="ABC_tran"/>
    <property type="match status" value="2"/>
</dbReference>
<evidence type="ECO:0000256" key="9">
    <source>
        <dbReference type="ARBA" id="ARBA00023136"/>
    </source>
</evidence>
<proteinExistence type="inferred from homology"/>
<evidence type="ECO:0000256" key="3">
    <source>
        <dbReference type="ARBA" id="ARBA00022448"/>
    </source>
</evidence>
<dbReference type="EMBL" id="WNLP01000002">
    <property type="protein sequence ID" value="MUH59424.1"/>
    <property type="molecule type" value="Genomic_DNA"/>
</dbReference>
<accession>A0A7K1J461</accession>
<comment type="subcellular location">
    <subcellularLocation>
        <location evidence="1">Cell membrane</location>
        <topology evidence="1">Peripheral membrane protein</topology>
    </subcellularLocation>
</comment>
<evidence type="ECO:0000256" key="6">
    <source>
        <dbReference type="ARBA" id="ARBA00022741"/>
    </source>
</evidence>
<keyword evidence="9" id="KW-0472">Membrane</keyword>
<dbReference type="GO" id="GO:0043190">
    <property type="term" value="C:ATP-binding cassette (ABC) transporter complex"/>
    <property type="evidence" value="ECO:0007669"/>
    <property type="project" value="TreeGrafter"/>
</dbReference>
<comment type="function">
    <text evidence="10">Probably part of an ABC transporter complex. Responsible for energy coupling to the transport system.</text>
</comment>
<dbReference type="InterPro" id="IPR017871">
    <property type="entry name" value="ABC_transporter-like_CS"/>
</dbReference>
<protein>
    <submittedName>
        <fullName evidence="12">ABC transporter ATP-binding protein</fullName>
    </submittedName>
</protein>
<reference evidence="12 13" key="1">
    <citation type="submission" date="2019-09" db="EMBL/GenBank/DDBJ databases">
        <title>Bifidobacterium canis sp. nov., isolated from the digestive tract of German Shepherd dog puppy.</title>
        <authorList>
            <person name="Bunesova V."/>
        </authorList>
    </citation>
    <scope>NUCLEOTIDE SEQUENCE [LARGE SCALE GENOMIC DNA]</scope>
    <source>
        <strain evidence="12 13">GSD1FS</strain>
    </source>
</reference>
<dbReference type="AlphaFoldDB" id="A0A7K1J461"/>
<keyword evidence="13" id="KW-1185">Reference proteome</keyword>
<dbReference type="InterPro" id="IPR003439">
    <property type="entry name" value="ABC_transporter-like_ATP-bd"/>
</dbReference>
<keyword evidence="7 12" id="KW-0067">ATP-binding</keyword>
<dbReference type="GO" id="GO:0042626">
    <property type="term" value="F:ATPase-coupled transmembrane transporter activity"/>
    <property type="evidence" value="ECO:0007669"/>
    <property type="project" value="TreeGrafter"/>
</dbReference>
<evidence type="ECO:0000256" key="7">
    <source>
        <dbReference type="ARBA" id="ARBA00022840"/>
    </source>
</evidence>
<dbReference type="SUPFAM" id="SSF52540">
    <property type="entry name" value="P-loop containing nucleoside triphosphate hydrolases"/>
    <property type="match status" value="2"/>
</dbReference>
<organism evidence="12 13">
    <name type="scientific">Bifidobacterium canis</name>
    <dbReference type="NCBI Taxonomy" id="2610880"/>
    <lineage>
        <taxon>Bacteria</taxon>
        <taxon>Bacillati</taxon>
        <taxon>Actinomycetota</taxon>
        <taxon>Actinomycetes</taxon>
        <taxon>Bifidobacteriales</taxon>
        <taxon>Bifidobacteriaceae</taxon>
        <taxon>Bifidobacterium</taxon>
    </lineage>
</organism>
<sequence>MTDIVCELSDCTFRYADAESGAALRNATLRVRAGEVVVLTGRSGCGKTTVTRMLNGLAPEHFAGQLDGRARTADCIAGDTSVNNYVTRVGSVFQNPKTQYFHANSSDELAFPCENVGMEPAQIRARISERLREFDIEHLRDRSIIQLSGGQQQQLAVAAATMLDPRAFVLDEPTGNLDADAIERLRTMLMQLKCAGNTIVIAEHRLAWCAGLADRYVLFDDGQIIGEYSAREFAALPAQQLRDQGLRSRDLSEQQQRIKRIIAQAESAETIENPALLSTKNLVVGYGGRGLLAHITHRRAKNAFAREVPDAELRGGRIIGLMGCNGAGKSTFARTICGLGKPLSGEILLDGKLAKPAKLANNAAMVMQDVNYQLFADSVREEVMLETEMRGGADAADMCSARERCDEILRELDLLEFADRHPMSLSGGQKQRLAIATALMARKQLVVLDEPTSGLDYTHMMQVGELLRRLADRGVCVLVITHDEELAAHFCDRILRFD</sequence>
<evidence type="ECO:0000256" key="10">
    <source>
        <dbReference type="ARBA" id="ARBA00025157"/>
    </source>
</evidence>
<dbReference type="InterPro" id="IPR003593">
    <property type="entry name" value="AAA+_ATPase"/>
</dbReference>
<dbReference type="SMART" id="SM00382">
    <property type="entry name" value="AAA"/>
    <property type="match status" value="2"/>
</dbReference>
<feature type="domain" description="ABC transporter" evidence="11">
    <location>
        <begin position="6"/>
        <end position="246"/>
    </location>
</feature>
<evidence type="ECO:0000256" key="2">
    <source>
        <dbReference type="ARBA" id="ARBA00005417"/>
    </source>
</evidence>
<dbReference type="PANTHER" id="PTHR43553">
    <property type="entry name" value="HEAVY METAL TRANSPORTER"/>
    <property type="match status" value="1"/>
</dbReference>
<keyword evidence="5" id="KW-0677">Repeat</keyword>
<evidence type="ECO:0000313" key="12">
    <source>
        <dbReference type="EMBL" id="MUH59424.1"/>
    </source>
</evidence>
<dbReference type="GO" id="GO:0016887">
    <property type="term" value="F:ATP hydrolysis activity"/>
    <property type="evidence" value="ECO:0007669"/>
    <property type="project" value="InterPro"/>
</dbReference>
<dbReference type="PANTHER" id="PTHR43553:SF23">
    <property type="entry name" value="ABC TRANSPORTER ATP-BINDING COMPONENT"/>
    <property type="match status" value="1"/>
</dbReference>
<dbReference type="InterPro" id="IPR050095">
    <property type="entry name" value="ECF_ABC_transporter_ATP-bd"/>
</dbReference>
<name>A0A7K1J461_9BIFI</name>
<dbReference type="Proteomes" id="UP000487882">
    <property type="component" value="Unassembled WGS sequence"/>
</dbReference>
<evidence type="ECO:0000256" key="8">
    <source>
        <dbReference type="ARBA" id="ARBA00022967"/>
    </source>
</evidence>
<dbReference type="PROSITE" id="PS00211">
    <property type="entry name" value="ABC_TRANSPORTER_1"/>
    <property type="match status" value="1"/>
</dbReference>
<dbReference type="GO" id="GO:0005524">
    <property type="term" value="F:ATP binding"/>
    <property type="evidence" value="ECO:0007669"/>
    <property type="project" value="UniProtKB-KW"/>
</dbReference>
<dbReference type="Gene3D" id="3.40.50.300">
    <property type="entry name" value="P-loop containing nucleotide triphosphate hydrolases"/>
    <property type="match status" value="2"/>
</dbReference>
<dbReference type="PROSITE" id="PS50893">
    <property type="entry name" value="ABC_TRANSPORTER_2"/>
    <property type="match status" value="2"/>
</dbReference>
<evidence type="ECO:0000259" key="11">
    <source>
        <dbReference type="PROSITE" id="PS50893"/>
    </source>
</evidence>
<evidence type="ECO:0000256" key="1">
    <source>
        <dbReference type="ARBA" id="ARBA00004202"/>
    </source>
</evidence>
<dbReference type="CDD" id="cd03225">
    <property type="entry name" value="ABC_cobalt_CbiO_domain1"/>
    <property type="match status" value="1"/>
</dbReference>
<evidence type="ECO:0000256" key="5">
    <source>
        <dbReference type="ARBA" id="ARBA00022737"/>
    </source>
</evidence>
<keyword evidence="6" id="KW-0547">Nucleotide-binding</keyword>
<feature type="domain" description="ABC transporter" evidence="11">
    <location>
        <begin position="277"/>
        <end position="498"/>
    </location>
</feature>
<gene>
    <name evidence="12" type="ORF">GSD1FS_0746</name>
</gene>
<evidence type="ECO:0000256" key="4">
    <source>
        <dbReference type="ARBA" id="ARBA00022475"/>
    </source>
</evidence>